<evidence type="ECO:0000313" key="1">
    <source>
        <dbReference type="EMBL" id="SDJ33519.1"/>
    </source>
</evidence>
<name>A0A1G8SW96_9EURY</name>
<proteinExistence type="predicted"/>
<organism evidence="1 2">
    <name type="scientific">Halovenus aranensis</name>
    <dbReference type="NCBI Taxonomy" id="890420"/>
    <lineage>
        <taxon>Archaea</taxon>
        <taxon>Methanobacteriati</taxon>
        <taxon>Methanobacteriota</taxon>
        <taxon>Stenosarchaea group</taxon>
        <taxon>Halobacteria</taxon>
        <taxon>Halobacteriales</taxon>
        <taxon>Haloarculaceae</taxon>
        <taxon>Halovenus</taxon>
    </lineage>
</organism>
<dbReference type="Proteomes" id="UP000198856">
    <property type="component" value="Unassembled WGS sequence"/>
</dbReference>
<protein>
    <submittedName>
        <fullName evidence="1">Uncharacterized protein</fullName>
    </submittedName>
</protein>
<dbReference type="STRING" id="890420.SAMN05216226_102179"/>
<reference evidence="1 2" key="1">
    <citation type="submission" date="2016-10" db="EMBL/GenBank/DDBJ databases">
        <authorList>
            <person name="de Groot N.N."/>
        </authorList>
    </citation>
    <scope>NUCLEOTIDE SEQUENCE [LARGE SCALE GENOMIC DNA]</scope>
    <source>
        <strain evidence="1 2">IBRC-M10015</strain>
    </source>
</reference>
<dbReference type="AlphaFoldDB" id="A0A1G8SW96"/>
<evidence type="ECO:0000313" key="2">
    <source>
        <dbReference type="Proteomes" id="UP000198856"/>
    </source>
</evidence>
<accession>A0A1G8SW96</accession>
<dbReference type="EMBL" id="FNFC01000002">
    <property type="protein sequence ID" value="SDJ33519.1"/>
    <property type="molecule type" value="Genomic_DNA"/>
</dbReference>
<sequence>MSLKQTDDEDLDEQIDRIIEEDREIFDALDS</sequence>
<keyword evidence="2" id="KW-1185">Reference proteome</keyword>
<gene>
    <name evidence="1" type="ORF">SAMN05216226_102179</name>
</gene>